<feature type="transmembrane region" description="Helical" evidence="6">
    <location>
        <begin position="215"/>
        <end position="238"/>
    </location>
</feature>
<keyword evidence="6" id="KW-1003">Cell membrane</keyword>
<evidence type="ECO:0000256" key="3">
    <source>
        <dbReference type="ARBA" id="ARBA00022692"/>
    </source>
</evidence>
<feature type="transmembrane region" description="Helical" evidence="6">
    <location>
        <begin position="250"/>
        <end position="271"/>
    </location>
</feature>
<keyword evidence="5 6" id="KW-0472">Membrane</keyword>
<dbReference type="InterPro" id="IPR051598">
    <property type="entry name" value="TSUP/Inactive_protease-like"/>
</dbReference>
<dbReference type="RefSeq" id="WP_379528522.1">
    <property type="nucleotide sequence ID" value="NZ_JBHSBI010000006.1"/>
</dbReference>
<protein>
    <recommendedName>
        <fullName evidence="6">Probable membrane transporter protein</fullName>
    </recommendedName>
</protein>
<dbReference type="Pfam" id="PF01925">
    <property type="entry name" value="TauE"/>
    <property type="match status" value="1"/>
</dbReference>
<feature type="transmembrane region" description="Helical" evidence="6">
    <location>
        <begin position="145"/>
        <end position="172"/>
    </location>
</feature>
<evidence type="ECO:0000256" key="2">
    <source>
        <dbReference type="ARBA" id="ARBA00009142"/>
    </source>
</evidence>
<dbReference type="InterPro" id="IPR002781">
    <property type="entry name" value="TM_pro_TauE-like"/>
</dbReference>
<accession>A0ABV8G373</accession>
<keyword evidence="8" id="KW-1185">Reference proteome</keyword>
<dbReference type="Proteomes" id="UP001595851">
    <property type="component" value="Unassembled WGS sequence"/>
</dbReference>
<evidence type="ECO:0000313" key="8">
    <source>
        <dbReference type="Proteomes" id="UP001595851"/>
    </source>
</evidence>
<gene>
    <name evidence="7" type="ORF">ACFOY2_14620</name>
</gene>
<evidence type="ECO:0000256" key="6">
    <source>
        <dbReference type="RuleBase" id="RU363041"/>
    </source>
</evidence>
<comment type="caution">
    <text evidence="7">The sequence shown here is derived from an EMBL/GenBank/DDBJ whole genome shotgun (WGS) entry which is preliminary data.</text>
</comment>
<proteinExistence type="inferred from homology"/>
<dbReference type="EMBL" id="JBHSBI010000006">
    <property type="protein sequence ID" value="MFC4008461.1"/>
    <property type="molecule type" value="Genomic_DNA"/>
</dbReference>
<comment type="subcellular location">
    <subcellularLocation>
        <location evidence="6">Cell membrane</location>
        <topology evidence="6">Multi-pass membrane protein</topology>
    </subcellularLocation>
    <subcellularLocation>
        <location evidence="1">Membrane</location>
        <topology evidence="1">Multi-pass membrane protein</topology>
    </subcellularLocation>
</comment>
<name>A0ABV8G373_9ACTN</name>
<evidence type="ECO:0000256" key="1">
    <source>
        <dbReference type="ARBA" id="ARBA00004141"/>
    </source>
</evidence>
<organism evidence="7 8">
    <name type="scientific">Nonomuraea purpurea</name>
    <dbReference type="NCBI Taxonomy" id="1849276"/>
    <lineage>
        <taxon>Bacteria</taxon>
        <taxon>Bacillati</taxon>
        <taxon>Actinomycetota</taxon>
        <taxon>Actinomycetes</taxon>
        <taxon>Streptosporangiales</taxon>
        <taxon>Streptosporangiaceae</taxon>
        <taxon>Nonomuraea</taxon>
    </lineage>
</organism>
<dbReference type="PANTHER" id="PTHR43701:SF2">
    <property type="entry name" value="MEMBRANE TRANSPORTER PROTEIN YJNA-RELATED"/>
    <property type="match status" value="1"/>
</dbReference>
<feature type="transmembrane region" description="Helical" evidence="6">
    <location>
        <begin position="77"/>
        <end position="95"/>
    </location>
</feature>
<evidence type="ECO:0000313" key="7">
    <source>
        <dbReference type="EMBL" id="MFC4008461.1"/>
    </source>
</evidence>
<comment type="similarity">
    <text evidence="2 6">Belongs to the 4-toluene sulfonate uptake permease (TSUP) (TC 2.A.102) family.</text>
</comment>
<feature type="transmembrane region" description="Helical" evidence="6">
    <location>
        <begin position="46"/>
        <end position="65"/>
    </location>
</feature>
<keyword evidence="4 6" id="KW-1133">Transmembrane helix</keyword>
<feature type="transmembrane region" description="Helical" evidence="6">
    <location>
        <begin position="6"/>
        <end position="34"/>
    </location>
</feature>
<reference evidence="8" key="1">
    <citation type="journal article" date="2019" name="Int. J. Syst. Evol. Microbiol.">
        <title>The Global Catalogue of Microorganisms (GCM) 10K type strain sequencing project: providing services to taxonomists for standard genome sequencing and annotation.</title>
        <authorList>
            <consortium name="The Broad Institute Genomics Platform"/>
            <consortium name="The Broad Institute Genome Sequencing Center for Infectious Disease"/>
            <person name="Wu L."/>
            <person name="Ma J."/>
        </authorList>
    </citation>
    <scope>NUCLEOTIDE SEQUENCE [LARGE SCALE GENOMIC DNA]</scope>
    <source>
        <strain evidence="8">TBRC 1276</strain>
    </source>
</reference>
<evidence type="ECO:0000256" key="4">
    <source>
        <dbReference type="ARBA" id="ARBA00022989"/>
    </source>
</evidence>
<sequence>MSVLVLAGIGILTGLTTVLFGFGGGFVTVPVIVWADARLGADAAHVAVATSAVVMIVNSCVATVATDRAVLSLLRRSTPLLALLAVGGAIGALATRWTPGFVTQWAFIAYLVATIVDVLVRPGFLHRRAESAVTGSGRGGETGRIRAALGIPIGATASFLGVGGSIMTVPLLRRLGHDMRTATTLANPLTLAVATPALVLFGAEHTGSPASAGVFFYGPVDLGAAVALLTGALPVIVIMRRRPPRISDRLHAWSYLALLVLVTATMAVLSLDGA</sequence>
<keyword evidence="3 6" id="KW-0812">Transmembrane</keyword>
<evidence type="ECO:0000256" key="5">
    <source>
        <dbReference type="ARBA" id="ARBA00023136"/>
    </source>
</evidence>
<feature type="transmembrane region" description="Helical" evidence="6">
    <location>
        <begin position="107"/>
        <end position="125"/>
    </location>
</feature>
<dbReference type="PANTHER" id="PTHR43701">
    <property type="entry name" value="MEMBRANE TRANSPORTER PROTEIN MJ0441-RELATED"/>
    <property type="match status" value="1"/>
</dbReference>